<gene>
    <name evidence="2" type="ORF">MBBWO_01120</name>
</gene>
<dbReference type="EMBL" id="MZGU01000002">
    <property type="protein sequence ID" value="PWB86998.1"/>
    <property type="molecule type" value="Genomic_DNA"/>
</dbReference>
<feature type="transmembrane region" description="Helical" evidence="1">
    <location>
        <begin position="47"/>
        <end position="64"/>
    </location>
</feature>
<keyword evidence="1" id="KW-0472">Membrane</keyword>
<comment type="caution">
    <text evidence="2">The sequence shown here is derived from an EMBL/GenBank/DDBJ whole genome shotgun (WGS) entry which is preliminary data.</text>
</comment>
<keyword evidence="3" id="KW-1185">Reference proteome</keyword>
<evidence type="ECO:0000256" key="1">
    <source>
        <dbReference type="SAM" id="Phobius"/>
    </source>
</evidence>
<evidence type="ECO:0000313" key="2">
    <source>
        <dbReference type="EMBL" id="PWB86998.1"/>
    </source>
</evidence>
<dbReference type="Proteomes" id="UP000245577">
    <property type="component" value="Unassembled WGS sequence"/>
</dbReference>
<reference evidence="2 3" key="1">
    <citation type="submission" date="2017-03" db="EMBL/GenBank/DDBJ databases">
        <title>Genome sequence of Methanobrevibacter wosei.</title>
        <authorList>
            <person name="Poehlein A."/>
            <person name="Seedorf H."/>
            <person name="Daniel R."/>
        </authorList>
    </citation>
    <scope>NUCLEOTIDE SEQUENCE [LARGE SCALE GENOMIC DNA]</scope>
    <source>
        <strain evidence="2 3">DSM 11979</strain>
    </source>
</reference>
<dbReference type="RefSeq" id="WP_116668946.1">
    <property type="nucleotide sequence ID" value="NZ_MZGU01000002.1"/>
</dbReference>
<organism evidence="2 3">
    <name type="scientific">Methanobrevibacter woesei</name>
    <dbReference type="NCBI Taxonomy" id="190976"/>
    <lineage>
        <taxon>Archaea</taxon>
        <taxon>Methanobacteriati</taxon>
        <taxon>Methanobacteriota</taxon>
        <taxon>Methanomada group</taxon>
        <taxon>Methanobacteria</taxon>
        <taxon>Methanobacteriales</taxon>
        <taxon>Methanobacteriaceae</taxon>
        <taxon>Methanobrevibacter</taxon>
    </lineage>
</organism>
<proteinExistence type="predicted"/>
<protein>
    <submittedName>
        <fullName evidence="2">Uncharacterized protein</fullName>
    </submittedName>
</protein>
<sequence>MVKCPRCGYENDDENAYCLNCTYPLDKAILTKKRKNDGWNISTAKKVLLVIGIVAIALVLFSIVQEVTKPSPESSLNIITANESANSPSSTPFEVVISYDGSWYGRLGDVDHPSERSGSGNQTYRLSCAGWDEAFANIQKTDYGSGELKVQLLKNGKVISENSTTAENGGVSVHV</sequence>
<evidence type="ECO:0000313" key="3">
    <source>
        <dbReference type="Proteomes" id="UP000245577"/>
    </source>
</evidence>
<dbReference type="AlphaFoldDB" id="A0A2U1S9A6"/>
<keyword evidence="1" id="KW-1133">Transmembrane helix</keyword>
<accession>A0A2U1S9A6</accession>
<name>A0A2U1S9A6_9EURY</name>
<dbReference type="OrthoDB" id="78092at2157"/>
<keyword evidence="1" id="KW-0812">Transmembrane</keyword>